<organism evidence="1 2">
    <name type="scientific">Carex littledalei</name>
    <dbReference type="NCBI Taxonomy" id="544730"/>
    <lineage>
        <taxon>Eukaryota</taxon>
        <taxon>Viridiplantae</taxon>
        <taxon>Streptophyta</taxon>
        <taxon>Embryophyta</taxon>
        <taxon>Tracheophyta</taxon>
        <taxon>Spermatophyta</taxon>
        <taxon>Magnoliopsida</taxon>
        <taxon>Liliopsida</taxon>
        <taxon>Poales</taxon>
        <taxon>Cyperaceae</taxon>
        <taxon>Cyperoideae</taxon>
        <taxon>Cariceae</taxon>
        <taxon>Carex</taxon>
        <taxon>Carex subgen. Euthyceras</taxon>
    </lineage>
</organism>
<name>A0A833RGF2_9POAL</name>
<dbReference type="Proteomes" id="UP000623129">
    <property type="component" value="Unassembled WGS sequence"/>
</dbReference>
<gene>
    <name evidence="1" type="ORF">FCM35_KLT16804</name>
</gene>
<comment type="caution">
    <text evidence="1">The sequence shown here is derived from an EMBL/GenBank/DDBJ whole genome shotgun (WGS) entry which is preliminary data.</text>
</comment>
<evidence type="ECO:0000313" key="1">
    <source>
        <dbReference type="EMBL" id="KAF3339333.1"/>
    </source>
</evidence>
<dbReference type="GO" id="GO:0016779">
    <property type="term" value="F:nucleotidyltransferase activity"/>
    <property type="evidence" value="ECO:0007669"/>
    <property type="project" value="UniProtKB-KW"/>
</dbReference>
<dbReference type="EMBL" id="SWLB01000004">
    <property type="protein sequence ID" value="KAF3339333.1"/>
    <property type="molecule type" value="Genomic_DNA"/>
</dbReference>
<keyword evidence="1" id="KW-0808">Transferase</keyword>
<protein>
    <submittedName>
        <fullName evidence="1">Glucose-1-phosphate adenylyltransferase large subunit</fullName>
    </submittedName>
</protein>
<proteinExistence type="predicted"/>
<sequence>MISCPIFAASINPYHSPSEIELVSIAFPPWTSQPSYALLIVGGHMARRVIVGGLHGLCPESQTKWWRCYNLMFAFGLTDSTGRVISFSEKPKRDDLKAMGGDTSVLSLSREEMVKKPYIEPC</sequence>
<evidence type="ECO:0000313" key="2">
    <source>
        <dbReference type="Proteomes" id="UP000623129"/>
    </source>
</evidence>
<keyword evidence="2" id="KW-1185">Reference proteome</keyword>
<accession>A0A833RGF2</accession>
<keyword evidence="1" id="KW-0548">Nucleotidyltransferase</keyword>
<reference evidence="1" key="1">
    <citation type="submission" date="2020-01" db="EMBL/GenBank/DDBJ databases">
        <title>Genome sequence of Kobresia littledalei, the first chromosome-level genome in the family Cyperaceae.</title>
        <authorList>
            <person name="Qu G."/>
        </authorList>
    </citation>
    <scope>NUCLEOTIDE SEQUENCE</scope>
    <source>
        <strain evidence="1">C.B.Clarke</strain>
        <tissue evidence="1">Leaf</tissue>
    </source>
</reference>
<dbReference type="AlphaFoldDB" id="A0A833RGF2"/>